<dbReference type="Proteomes" id="UP000465221">
    <property type="component" value="Unassembled WGS sequence"/>
</dbReference>
<gene>
    <name evidence="4" type="ORF">IFM46972_03527</name>
</gene>
<dbReference type="GO" id="GO:0005524">
    <property type="term" value="F:ATP binding"/>
    <property type="evidence" value="ECO:0007669"/>
    <property type="project" value="UniProtKB-KW"/>
</dbReference>
<dbReference type="SUPFAM" id="SSF56059">
    <property type="entry name" value="Glutathione synthetase ATP-binding domain-like"/>
    <property type="match status" value="1"/>
</dbReference>
<keyword evidence="2" id="KW-0547">Nucleotide-binding</keyword>
<sequence>MRGQQKPLCVQGVYRDTVILSCGKGTVHVASDVLIKPYIDGREVAVNFVLWNGEILFCEVSDDSPSNADSPGATSSDTFQETAFIHPSRLPPSEQDLLRQALLDHILHIGFRSGVFHIKARVRYSAMKYVEENSILYLQYNVTRDKQQRPKPSIFLIKVNPRPPGYYGLTSLAWTYGVDYFALHVLHALEDEARIRALSEPFMCGPQYDDLSRREEGILTSGDPAQKFKEEHPDVMDNILLRREPFAKGDFVPSPNAPTMPFLSVLILCSKNGREGLLRSMAIIQHNWLTHLNDDCSVFLN</sequence>
<name>A0A8H3NII1_9EURO</name>
<proteinExistence type="predicted"/>
<evidence type="ECO:0000313" key="4">
    <source>
        <dbReference type="EMBL" id="GFF32356.1"/>
    </source>
</evidence>
<accession>A0A8H3NII1</accession>
<keyword evidence="1" id="KW-0436">Ligase</keyword>
<reference evidence="4 5" key="1">
    <citation type="submission" date="2020-01" db="EMBL/GenBank/DDBJ databases">
        <title>Draft genome sequence of Aspergillus udagawae IFM 46972.</title>
        <authorList>
            <person name="Takahashi H."/>
            <person name="Yaguchi T."/>
        </authorList>
    </citation>
    <scope>NUCLEOTIDE SEQUENCE [LARGE SCALE GENOMIC DNA]</scope>
    <source>
        <strain evidence="4 5">IFM 46972</strain>
    </source>
</reference>
<dbReference type="PANTHER" id="PTHR43585:SF2">
    <property type="entry name" value="ATP-GRASP ENZYME FSQD"/>
    <property type="match status" value="1"/>
</dbReference>
<dbReference type="Gene3D" id="3.30.470.20">
    <property type="entry name" value="ATP-grasp fold, B domain"/>
    <property type="match status" value="1"/>
</dbReference>
<evidence type="ECO:0000313" key="5">
    <source>
        <dbReference type="Proteomes" id="UP000465221"/>
    </source>
</evidence>
<evidence type="ECO:0000256" key="2">
    <source>
        <dbReference type="ARBA" id="ARBA00022741"/>
    </source>
</evidence>
<dbReference type="PANTHER" id="PTHR43585">
    <property type="entry name" value="FUMIPYRROLE BIOSYNTHESIS PROTEIN C"/>
    <property type="match status" value="1"/>
</dbReference>
<dbReference type="EMBL" id="BLKC01000018">
    <property type="protein sequence ID" value="GFF32356.1"/>
    <property type="molecule type" value="Genomic_DNA"/>
</dbReference>
<dbReference type="GO" id="GO:0016874">
    <property type="term" value="F:ligase activity"/>
    <property type="evidence" value="ECO:0007669"/>
    <property type="project" value="UniProtKB-KW"/>
</dbReference>
<comment type="caution">
    <text evidence="4">The sequence shown here is derived from an EMBL/GenBank/DDBJ whole genome shotgun (WGS) entry which is preliminary data.</text>
</comment>
<protein>
    <submittedName>
        <fullName evidence="4">Carnosine synthase 1</fullName>
    </submittedName>
</protein>
<organism evidence="4 5">
    <name type="scientific">Aspergillus udagawae</name>
    <dbReference type="NCBI Taxonomy" id="91492"/>
    <lineage>
        <taxon>Eukaryota</taxon>
        <taxon>Fungi</taxon>
        <taxon>Dikarya</taxon>
        <taxon>Ascomycota</taxon>
        <taxon>Pezizomycotina</taxon>
        <taxon>Eurotiomycetes</taxon>
        <taxon>Eurotiomycetidae</taxon>
        <taxon>Eurotiales</taxon>
        <taxon>Aspergillaceae</taxon>
        <taxon>Aspergillus</taxon>
        <taxon>Aspergillus subgen. Fumigati</taxon>
    </lineage>
</organism>
<evidence type="ECO:0000256" key="1">
    <source>
        <dbReference type="ARBA" id="ARBA00022598"/>
    </source>
</evidence>
<dbReference type="AlphaFoldDB" id="A0A8H3NII1"/>
<dbReference type="InterPro" id="IPR052032">
    <property type="entry name" value="ATP-dep_AA_Ligase"/>
</dbReference>
<evidence type="ECO:0000256" key="3">
    <source>
        <dbReference type="ARBA" id="ARBA00022840"/>
    </source>
</evidence>
<keyword evidence="3" id="KW-0067">ATP-binding</keyword>